<dbReference type="STRING" id="1126833.VN24_03065"/>
<evidence type="ECO:0000313" key="2">
    <source>
        <dbReference type="EMBL" id="AJY73795.1"/>
    </source>
</evidence>
<sequence length="140" mass="16206">MYHSIVKRNIRAAFDHLNKGDYEKVLAMFSPDIRFRFPGQHSLAANLSSLPDVRNWFEKFLSTLKGIQFEILDILVEGAPWNTIAMTRFRDTIPLPDGREMYNEGVQFLRIKWGKIVEDQLYIDTQIMESALSEIGKPSV</sequence>
<name>A0A0D5NF79_9BACL</name>
<dbReference type="InterPro" id="IPR037401">
    <property type="entry name" value="SnoaL-like"/>
</dbReference>
<evidence type="ECO:0000313" key="3">
    <source>
        <dbReference type="Proteomes" id="UP000032633"/>
    </source>
</evidence>
<dbReference type="EMBL" id="CP011058">
    <property type="protein sequence ID" value="AJY73795.1"/>
    <property type="molecule type" value="Genomic_DNA"/>
</dbReference>
<reference evidence="2 3" key="1">
    <citation type="journal article" date="2015" name="J. Biotechnol.">
        <title>Complete genome sequence of Paenibacillus beijingensis 7188(T) (=DSM 24997(T)), a novel rhizobacterium from jujube garden soil.</title>
        <authorList>
            <person name="Kwak Y."/>
            <person name="Shin J.H."/>
        </authorList>
    </citation>
    <scope>NUCLEOTIDE SEQUENCE [LARGE SCALE GENOMIC DNA]</scope>
    <source>
        <strain evidence="2 3">DSM 24997</strain>
    </source>
</reference>
<organism evidence="2 3">
    <name type="scientific">Paenibacillus beijingensis</name>
    <dbReference type="NCBI Taxonomy" id="1126833"/>
    <lineage>
        <taxon>Bacteria</taxon>
        <taxon>Bacillati</taxon>
        <taxon>Bacillota</taxon>
        <taxon>Bacilli</taxon>
        <taxon>Bacillales</taxon>
        <taxon>Paenibacillaceae</taxon>
        <taxon>Paenibacillus</taxon>
    </lineage>
</organism>
<gene>
    <name evidence="2" type="ORF">VN24_03065</name>
</gene>
<accession>A0A0D5NF79</accession>
<dbReference type="Gene3D" id="3.10.450.50">
    <property type="match status" value="1"/>
</dbReference>
<dbReference type="AlphaFoldDB" id="A0A0D5NF79"/>
<proteinExistence type="predicted"/>
<dbReference type="HOGENOM" id="CLU_1684279_0_0_9"/>
<keyword evidence="3" id="KW-1185">Reference proteome</keyword>
<reference evidence="3" key="2">
    <citation type="submission" date="2015-03" db="EMBL/GenBank/DDBJ databases">
        <title>Genome sequence of Paenibacillus beijingensis strain DSM 24997T.</title>
        <authorList>
            <person name="Kwak Y."/>
            <person name="Shin J.-H."/>
        </authorList>
    </citation>
    <scope>NUCLEOTIDE SEQUENCE [LARGE SCALE GENOMIC DNA]</scope>
    <source>
        <strain evidence="3">DSM 24997</strain>
    </source>
</reference>
<dbReference type="PATRIC" id="fig|1126833.4.peg.682"/>
<dbReference type="KEGG" id="pbj:VN24_03065"/>
<dbReference type="InterPro" id="IPR032710">
    <property type="entry name" value="NTF2-like_dom_sf"/>
</dbReference>
<dbReference type="RefSeq" id="WP_045669230.1">
    <property type="nucleotide sequence ID" value="NZ_CP011058.1"/>
</dbReference>
<evidence type="ECO:0000259" key="1">
    <source>
        <dbReference type="Pfam" id="PF12680"/>
    </source>
</evidence>
<protein>
    <recommendedName>
        <fullName evidence="1">SnoaL-like domain-containing protein</fullName>
    </recommendedName>
</protein>
<dbReference type="Pfam" id="PF12680">
    <property type="entry name" value="SnoaL_2"/>
    <property type="match status" value="1"/>
</dbReference>
<dbReference type="Proteomes" id="UP000032633">
    <property type="component" value="Chromosome"/>
</dbReference>
<dbReference type="SUPFAM" id="SSF54427">
    <property type="entry name" value="NTF2-like"/>
    <property type="match status" value="1"/>
</dbReference>
<dbReference type="OrthoDB" id="2988503at2"/>
<feature type="domain" description="SnoaL-like" evidence="1">
    <location>
        <begin position="10"/>
        <end position="118"/>
    </location>
</feature>